<reference evidence="6" key="1">
    <citation type="journal article" date="2017" name="Nature">
        <title>The sunflower genome provides insights into oil metabolism, flowering and Asterid evolution.</title>
        <authorList>
            <person name="Badouin H."/>
            <person name="Gouzy J."/>
            <person name="Grassa C.J."/>
            <person name="Murat F."/>
            <person name="Staton S.E."/>
            <person name="Cottret L."/>
            <person name="Lelandais-Briere C."/>
            <person name="Owens G.L."/>
            <person name="Carrere S."/>
            <person name="Mayjonade B."/>
            <person name="Legrand L."/>
            <person name="Gill N."/>
            <person name="Kane N.C."/>
            <person name="Bowers J.E."/>
            <person name="Hubner S."/>
            <person name="Bellec A."/>
            <person name="Berard A."/>
            <person name="Berges H."/>
            <person name="Blanchet N."/>
            <person name="Boniface M.C."/>
            <person name="Brunel D."/>
            <person name="Catrice O."/>
            <person name="Chaidir N."/>
            <person name="Claudel C."/>
            <person name="Donnadieu C."/>
            <person name="Faraut T."/>
            <person name="Fievet G."/>
            <person name="Helmstetter N."/>
            <person name="King M."/>
            <person name="Knapp S.J."/>
            <person name="Lai Z."/>
            <person name="Le Paslier M.C."/>
            <person name="Lippi Y."/>
            <person name="Lorenzon L."/>
            <person name="Mandel J.R."/>
            <person name="Marage G."/>
            <person name="Marchand G."/>
            <person name="Marquand E."/>
            <person name="Bret-Mestries E."/>
            <person name="Morien E."/>
            <person name="Nambeesan S."/>
            <person name="Nguyen T."/>
            <person name="Pegot-Espagnet P."/>
            <person name="Pouilly N."/>
            <person name="Raftis F."/>
            <person name="Sallet E."/>
            <person name="Schiex T."/>
            <person name="Thomas J."/>
            <person name="Vandecasteele C."/>
            <person name="Vares D."/>
            <person name="Vear F."/>
            <person name="Vautrin S."/>
            <person name="Crespi M."/>
            <person name="Mangin B."/>
            <person name="Burke J.M."/>
            <person name="Salse J."/>
            <person name="Munos S."/>
            <person name="Vincourt P."/>
            <person name="Rieseberg L.H."/>
            <person name="Langlade N.B."/>
        </authorList>
    </citation>
    <scope>NUCLEOTIDE SEQUENCE</scope>
    <source>
        <tissue evidence="6">Leaves</tissue>
    </source>
</reference>
<keyword evidence="2" id="KW-0479">Metal-binding</keyword>
<keyword evidence="6" id="KW-0695">RNA-directed DNA polymerase</keyword>
<dbReference type="GO" id="GO:0015074">
    <property type="term" value="P:DNA integration"/>
    <property type="evidence" value="ECO:0007669"/>
    <property type="project" value="InterPro"/>
</dbReference>
<comment type="caution">
    <text evidence="6">The sequence shown here is derived from an EMBL/GenBank/DDBJ whole genome shotgun (WGS) entry which is preliminary data.</text>
</comment>
<reference evidence="6" key="2">
    <citation type="submission" date="2020-06" db="EMBL/GenBank/DDBJ databases">
        <title>Helianthus annuus Genome sequencing and assembly Release 2.</title>
        <authorList>
            <person name="Gouzy J."/>
            <person name="Langlade N."/>
            <person name="Munos S."/>
        </authorList>
    </citation>
    <scope>NUCLEOTIDE SEQUENCE</scope>
    <source>
        <tissue evidence="6">Leaves</tissue>
    </source>
</reference>
<dbReference type="InterPro" id="IPR025724">
    <property type="entry name" value="GAG-pre-integrase_dom"/>
</dbReference>
<dbReference type="GO" id="GO:0006508">
    <property type="term" value="P:proteolysis"/>
    <property type="evidence" value="ECO:0007669"/>
    <property type="project" value="UniProtKB-KW"/>
</dbReference>
<dbReference type="Gene3D" id="3.30.420.10">
    <property type="entry name" value="Ribonuclease H-like superfamily/Ribonuclease H"/>
    <property type="match status" value="1"/>
</dbReference>
<evidence type="ECO:0000256" key="1">
    <source>
        <dbReference type="ARBA" id="ARBA00022670"/>
    </source>
</evidence>
<dbReference type="GO" id="GO:0008270">
    <property type="term" value="F:zinc ion binding"/>
    <property type="evidence" value="ECO:0007669"/>
    <property type="project" value="UniProtKB-KW"/>
</dbReference>
<dbReference type="AlphaFoldDB" id="A0A9K3H9B3"/>
<evidence type="ECO:0000313" key="6">
    <source>
        <dbReference type="EMBL" id="KAF5771820.1"/>
    </source>
</evidence>
<dbReference type="InterPro" id="IPR036397">
    <property type="entry name" value="RNaseH_sf"/>
</dbReference>
<evidence type="ECO:0000259" key="5">
    <source>
        <dbReference type="PROSITE" id="PS50994"/>
    </source>
</evidence>
<dbReference type="PANTHER" id="PTHR42648">
    <property type="entry name" value="TRANSPOSASE, PUTATIVE-RELATED"/>
    <property type="match status" value="1"/>
</dbReference>
<dbReference type="InterPro" id="IPR001584">
    <property type="entry name" value="Integrase_cat-core"/>
</dbReference>
<keyword evidence="6" id="KW-0808">Transferase</keyword>
<dbReference type="EC" id="2.7.7.49" evidence="6"/>
<dbReference type="SUPFAM" id="SSF53098">
    <property type="entry name" value="Ribonuclease H-like"/>
    <property type="match status" value="1"/>
</dbReference>
<dbReference type="GO" id="GO:0003964">
    <property type="term" value="F:RNA-directed DNA polymerase activity"/>
    <property type="evidence" value="ECO:0007669"/>
    <property type="project" value="UniProtKB-KW"/>
</dbReference>
<keyword evidence="1" id="KW-0378">Hydrolase</keyword>
<keyword evidence="1" id="KW-0645">Protease</keyword>
<feature type="region of interest" description="Disordered" evidence="3">
    <location>
        <begin position="1"/>
        <end position="22"/>
    </location>
</feature>
<dbReference type="Pfam" id="PF13976">
    <property type="entry name" value="gag_pre-integrs"/>
    <property type="match status" value="1"/>
</dbReference>
<evidence type="ECO:0000313" key="7">
    <source>
        <dbReference type="Proteomes" id="UP000215914"/>
    </source>
</evidence>
<keyword evidence="2" id="KW-0863">Zinc-finger</keyword>
<dbReference type="InterPro" id="IPR001878">
    <property type="entry name" value="Znf_CCHC"/>
</dbReference>
<dbReference type="Gene3D" id="4.10.60.10">
    <property type="entry name" value="Zinc finger, CCHC-type"/>
    <property type="match status" value="1"/>
</dbReference>
<dbReference type="GO" id="GO:0003676">
    <property type="term" value="F:nucleic acid binding"/>
    <property type="evidence" value="ECO:0007669"/>
    <property type="project" value="InterPro"/>
</dbReference>
<dbReference type="PROSITE" id="PS50994">
    <property type="entry name" value="INTEGRASE"/>
    <property type="match status" value="1"/>
</dbReference>
<dbReference type="GO" id="GO:0008233">
    <property type="term" value="F:peptidase activity"/>
    <property type="evidence" value="ECO:0007669"/>
    <property type="project" value="UniProtKB-KW"/>
</dbReference>
<dbReference type="Proteomes" id="UP000215914">
    <property type="component" value="Unassembled WGS sequence"/>
</dbReference>
<dbReference type="Pfam" id="PF00665">
    <property type="entry name" value="rve"/>
    <property type="match status" value="1"/>
</dbReference>
<evidence type="ECO:0000259" key="4">
    <source>
        <dbReference type="PROSITE" id="PS50158"/>
    </source>
</evidence>
<feature type="domain" description="Integrase catalytic" evidence="5">
    <location>
        <begin position="739"/>
        <end position="910"/>
    </location>
</feature>
<dbReference type="Pfam" id="PF14223">
    <property type="entry name" value="Retrotran_gag_2"/>
    <property type="match status" value="1"/>
</dbReference>
<keyword evidence="7" id="KW-1185">Reference proteome</keyword>
<dbReference type="Gramene" id="mRNA:HanXRQr2_Chr13g0569381">
    <property type="protein sequence ID" value="mRNA:HanXRQr2_Chr13g0569381"/>
    <property type="gene ID" value="HanXRQr2_Chr13g0569381"/>
</dbReference>
<dbReference type="PROSITE" id="PS50158">
    <property type="entry name" value="ZF_CCHC"/>
    <property type="match status" value="1"/>
</dbReference>
<feature type="domain" description="CCHC-type" evidence="4">
    <location>
        <begin position="403"/>
        <end position="419"/>
    </location>
</feature>
<keyword evidence="6" id="KW-0548">Nucleotidyltransferase</keyword>
<name>A0A9K3H9B3_HELAN</name>
<proteinExistence type="predicted"/>
<dbReference type="Pfam" id="PF22936">
    <property type="entry name" value="Pol_BBD"/>
    <property type="match status" value="1"/>
</dbReference>
<dbReference type="SMART" id="SM00343">
    <property type="entry name" value="ZnF_C2HC"/>
    <property type="match status" value="1"/>
</dbReference>
<protein>
    <submittedName>
        <fullName evidence="6">RNA-directed DNA polymerase</fullName>
        <ecNumber evidence="6">2.7.7.49</ecNumber>
    </submittedName>
</protein>
<sequence length="920" mass="103359">MSTTNSELSALTQQQELDSKLGTTTRIPRLTDANDFPEWKWRFEQHLKVKDYKLWRSILRGPREIMMESPTEPEVKVKKPRDQYTEDDLLIVEEDDRALSYLTMGLGPNIAMGFRTCKSAKELWDSLVEVYEGNEDMKESRRNLLQQNFNNFNHIYGETVDNQIQRFVKLVTQMQMEEIHTTNASTNRQLLNALPKSWDHHVAMIKKTKDLARCTLSEMISHIKACELDDKQRETNYKNSMLAAGFSIAPTASSDSNTALLSQGGFQMFRNTKPAPTSANVYNSGSSTQASPASAGKTSAAPSVSVASNEMVAFFSRQSKENLEIAASVINCMNAFASGNLDPPKFSMDDLDQIHPEDVEEMDITWQMAMAAFRAKNFVRKTGKNKWQNLKFTGPVKMPFEYRCYNCHEQGHLARNCTKPKVNDEQTPAQPAAPVTPNRERALVTTTGVPADSVNSGSPQVGLAQALVVQPDSPFDWSSEIERLNISAPENQATPSNIAFMASNASVSDDVKAAQEEESSAENFAFMTQILSAPVKGLTKEEEQLWRTTVRLWYMDSGCSRHMTGDLSQLVNVKEFNGGYVSFAGGESGRITLKGTVQNGVLSFENVNYVPELKHNLLSISQICDRGNSVHFTKKGCHVLKPGIVIPEDWFLMTAERKGNAYVIDMNKKPCEEITCLFSKISEHDGLLWHRRLGHVNMKNLNRLAKGQLVRDLPIKDFMLVEKCVACAKGKAHRKPHKSKPVPSTKAVLELLHMDLFGPVNVLSIGKKAYCLVIVDDYSRYTWVYFLSHKNETAALVKQFITLAENQASTKVKVIRSDNGTEFKNVTLDTFCSEKGIDRQFSAPRTPQQNGVAERRNRTLIEAARTMLADSKLPSFFWAEAVSTACYIQNHALVNKRHMKTPYEILEGHKPSVSHFRIFV</sequence>
<dbReference type="EMBL" id="MNCJ02000328">
    <property type="protein sequence ID" value="KAF5771820.1"/>
    <property type="molecule type" value="Genomic_DNA"/>
</dbReference>
<dbReference type="PANTHER" id="PTHR42648:SF32">
    <property type="entry name" value="RIBONUCLEASE H-LIKE DOMAIN, GAG-PRE-INTEGRASE DOMAIN PROTEIN-RELATED"/>
    <property type="match status" value="1"/>
</dbReference>
<gene>
    <name evidence="6" type="ORF">HanXRQr2_Chr13g0569381</name>
</gene>
<organism evidence="6 7">
    <name type="scientific">Helianthus annuus</name>
    <name type="common">Common sunflower</name>
    <dbReference type="NCBI Taxonomy" id="4232"/>
    <lineage>
        <taxon>Eukaryota</taxon>
        <taxon>Viridiplantae</taxon>
        <taxon>Streptophyta</taxon>
        <taxon>Embryophyta</taxon>
        <taxon>Tracheophyta</taxon>
        <taxon>Spermatophyta</taxon>
        <taxon>Magnoliopsida</taxon>
        <taxon>eudicotyledons</taxon>
        <taxon>Gunneridae</taxon>
        <taxon>Pentapetalae</taxon>
        <taxon>asterids</taxon>
        <taxon>campanulids</taxon>
        <taxon>Asterales</taxon>
        <taxon>Asteraceae</taxon>
        <taxon>Asteroideae</taxon>
        <taxon>Heliantheae alliance</taxon>
        <taxon>Heliantheae</taxon>
        <taxon>Helianthus</taxon>
    </lineage>
</organism>
<dbReference type="InterPro" id="IPR054722">
    <property type="entry name" value="PolX-like_BBD"/>
</dbReference>
<evidence type="ECO:0000256" key="3">
    <source>
        <dbReference type="SAM" id="MobiDB-lite"/>
    </source>
</evidence>
<dbReference type="InterPro" id="IPR012337">
    <property type="entry name" value="RNaseH-like_sf"/>
</dbReference>
<dbReference type="InterPro" id="IPR039537">
    <property type="entry name" value="Retrotran_Ty1/copia-like"/>
</dbReference>
<dbReference type="SUPFAM" id="SSF57756">
    <property type="entry name" value="Retrovirus zinc finger-like domains"/>
    <property type="match status" value="1"/>
</dbReference>
<dbReference type="InterPro" id="IPR036875">
    <property type="entry name" value="Znf_CCHC_sf"/>
</dbReference>
<accession>A0A9K3H9B3</accession>
<evidence type="ECO:0000256" key="2">
    <source>
        <dbReference type="PROSITE-ProRule" id="PRU00047"/>
    </source>
</evidence>
<keyword evidence="2" id="KW-0862">Zinc</keyword>
<feature type="region of interest" description="Disordered" evidence="3">
    <location>
        <begin position="277"/>
        <end position="299"/>
    </location>
</feature>